<evidence type="ECO:0000313" key="2">
    <source>
        <dbReference type="Ensembl" id="ENSBIXP00000029632.1"/>
    </source>
</evidence>
<dbReference type="PANTHER" id="PTHR35970">
    <property type="entry name" value="SODIUM CHANNEL AND CLATHRIN LINKER 1"/>
    <property type="match status" value="1"/>
</dbReference>
<evidence type="ECO:0000256" key="1">
    <source>
        <dbReference type="SAM" id="Coils"/>
    </source>
</evidence>
<reference evidence="2" key="3">
    <citation type="submission" date="2025-09" db="UniProtKB">
        <authorList>
            <consortium name="Ensembl"/>
        </authorList>
    </citation>
    <scope>IDENTIFICATION</scope>
</reference>
<proteinExistence type="predicted"/>
<dbReference type="STRING" id="30522.A0A4W2DYN3"/>
<protein>
    <submittedName>
        <fullName evidence="2">Sodium channel and clathrin linker 1</fullName>
    </submittedName>
</protein>
<reference evidence="2 3" key="1">
    <citation type="submission" date="2018-11" db="EMBL/GenBank/DDBJ databases">
        <title>Haplotype-resolved cattle genomes.</title>
        <authorList>
            <person name="Low W.Y."/>
            <person name="Tearle R."/>
            <person name="Bickhart D.M."/>
            <person name="Rosen B.D."/>
            <person name="Koren S."/>
            <person name="Rhie A."/>
            <person name="Hiendleder S."/>
            <person name="Phillippy A.M."/>
            <person name="Smith T.P.L."/>
            <person name="Williams J.L."/>
        </authorList>
    </citation>
    <scope>NUCLEOTIDE SEQUENCE [LARGE SCALE GENOMIC DNA]</scope>
</reference>
<dbReference type="GO" id="GO:0060271">
    <property type="term" value="P:cilium assembly"/>
    <property type="evidence" value="ECO:0007669"/>
    <property type="project" value="TreeGrafter"/>
</dbReference>
<dbReference type="PANTHER" id="PTHR35970:SF1">
    <property type="entry name" value="SODIUM CHANNEL AND CLATHRIN LINKER 1"/>
    <property type="match status" value="1"/>
</dbReference>
<dbReference type="Ensembl" id="ENSBIXT00000006530.1">
    <property type="protein sequence ID" value="ENSBIXP00000029632.1"/>
    <property type="gene ID" value="ENSBIXG00000011324.1"/>
</dbReference>
<dbReference type="Proteomes" id="UP000314981">
    <property type="component" value="Chromosome 17"/>
</dbReference>
<sequence length="689" mass="80797">MATEIDFLRDQNQRLNETLRRYQMENFFKYSTVQKGVFKGDGDDTLENSAADQSFLVPLITEYDKHLEELNGQLKYYQKQMGEMKLQFENVTKENERLHNELKDAVVAKQLQALPFGTEMGNEIYTDDETVRNLQEQLKLASQEKAQAVELWQTVSQELYKLQKLYQEHMTEAQIHVLESQKQKDQLTSFQQLTKHLHVTNENVELTNQHFLTTVTEQSAEIEQLRKQLRQAKLDLRVAAAKVEELTKVTEDLQGQMQKKEEDMVSAQGREEASDRRLQQLQSSIKQLEARLSVAVQEATQIRAERTHLEEQTRALQAKCSELEDEKYEAIVRARNSMQLLEEANLQKNQALLEEKQKQEAIEEMKKTVSQIVKDASLRTRTAIINTRKQYNIQISQLTEELSALQMECAEKQDQIERAIREKKAVEEELEKIYREGRINENDYRKLEEMHQRCLVAERSKDDLQLRLKTAENKIKQLEINSSEEISRCQEMIQKLQNILESERENCGFVSEQRLKLQQENEQLQKQTEDLRKIALEVQKKAKLKISTMEHEFSIKEHAFEVQLREMEDSNRNSTVELRHLLATTQKAANRWKEETKKLTESAEIRINNLKSELSRQKLHTQELLSQLEMANEKVVENEKLILEHQEKSNRLQRRLSEAEQRAASASQQLSVMTVQRRRAASMMNLENV</sequence>
<feature type="coiled-coil region" evidence="1">
    <location>
        <begin position="60"/>
        <end position="151"/>
    </location>
</feature>
<evidence type="ECO:0000313" key="3">
    <source>
        <dbReference type="Proteomes" id="UP000314981"/>
    </source>
</evidence>
<dbReference type="InterPro" id="IPR038911">
    <property type="entry name" value="SCLT1"/>
</dbReference>
<dbReference type="GO" id="GO:0045162">
    <property type="term" value="P:clustering of voltage-gated sodium channels"/>
    <property type="evidence" value="ECO:0007669"/>
    <property type="project" value="InterPro"/>
</dbReference>
<feature type="coiled-coil region" evidence="1">
    <location>
        <begin position="212"/>
        <end position="541"/>
    </location>
</feature>
<feature type="coiled-coil region" evidence="1">
    <location>
        <begin position="593"/>
        <end position="676"/>
    </location>
</feature>
<dbReference type="OMA" id="RIHLEEC"/>
<organism evidence="2 3">
    <name type="scientific">Bos indicus x Bos taurus</name>
    <name type="common">Hybrid cattle</name>
    <dbReference type="NCBI Taxonomy" id="30522"/>
    <lineage>
        <taxon>Eukaryota</taxon>
        <taxon>Metazoa</taxon>
        <taxon>Chordata</taxon>
        <taxon>Craniata</taxon>
        <taxon>Vertebrata</taxon>
        <taxon>Euteleostomi</taxon>
        <taxon>Mammalia</taxon>
        <taxon>Eutheria</taxon>
        <taxon>Laurasiatheria</taxon>
        <taxon>Artiodactyla</taxon>
        <taxon>Ruminantia</taxon>
        <taxon>Pecora</taxon>
        <taxon>Bovidae</taxon>
        <taxon>Bovinae</taxon>
        <taxon>Bos</taxon>
    </lineage>
</organism>
<dbReference type="GO" id="GO:0005814">
    <property type="term" value="C:centriole"/>
    <property type="evidence" value="ECO:0007669"/>
    <property type="project" value="TreeGrafter"/>
</dbReference>
<name>A0A4W2DYN3_BOBOX</name>
<dbReference type="AlphaFoldDB" id="A0A4W2DYN3"/>
<keyword evidence="1" id="KW-0175">Coiled coil</keyword>
<accession>A0A4W2DYN3</accession>
<reference evidence="2" key="2">
    <citation type="submission" date="2025-08" db="UniProtKB">
        <authorList>
            <consortium name="Ensembl"/>
        </authorList>
    </citation>
    <scope>IDENTIFICATION</scope>
</reference>
<keyword evidence="3" id="KW-1185">Reference proteome</keyword>